<feature type="compositionally biased region" description="Basic residues" evidence="9">
    <location>
        <begin position="48"/>
        <end position="57"/>
    </location>
</feature>
<feature type="binding site" evidence="7">
    <location>
        <position position="286"/>
    </location>
    <ligand>
        <name>ATP</name>
        <dbReference type="ChEBI" id="CHEBI:30616"/>
    </ligand>
</feature>
<keyword evidence="3 7" id="KW-0547">Nucleotide-binding</keyword>
<dbReference type="InterPro" id="IPR011009">
    <property type="entry name" value="Kinase-like_dom_sf"/>
</dbReference>
<dbReference type="EMBL" id="JALJOU010000007">
    <property type="protein sequence ID" value="KAK9842596.1"/>
    <property type="molecule type" value="Genomic_DNA"/>
</dbReference>
<evidence type="ECO:0000259" key="10">
    <source>
        <dbReference type="PROSITE" id="PS50011"/>
    </source>
</evidence>
<proteinExistence type="predicted"/>
<dbReference type="AlphaFoldDB" id="A0AAW1S947"/>
<feature type="compositionally biased region" description="Basic and acidic residues" evidence="9">
    <location>
        <begin position="188"/>
        <end position="203"/>
    </location>
</feature>
<protein>
    <recommendedName>
        <fullName evidence="10">Protein kinase domain-containing protein</fullName>
    </recommendedName>
</protein>
<feature type="binding site" evidence="7">
    <location>
        <begin position="388"/>
        <end position="389"/>
    </location>
    <ligand>
        <name>ATP</name>
        <dbReference type="ChEBI" id="CHEBI:30616"/>
    </ligand>
</feature>
<dbReference type="SUPFAM" id="SSF56112">
    <property type="entry name" value="Protein kinase-like (PK-like)"/>
    <property type="match status" value="1"/>
</dbReference>
<evidence type="ECO:0000256" key="5">
    <source>
        <dbReference type="ARBA" id="ARBA00022840"/>
    </source>
</evidence>
<feature type="region of interest" description="Disordered" evidence="9">
    <location>
        <begin position="188"/>
        <end position="219"/>
    </location>
</feature>
<keyword evidence="5 7" id="KW-0067">ATP-binding</keyword>
<dbReference type="SMART" id="SM00220">
    <property type="entry name" value="S_TKc"/>
    <property type="match status" value="1"/>
</dbReference>
<dbReference type="InterPro" id="IPR033371">
    <property type="entry name" value="ARGLU1"/>
</dbReference>
<reference evidence="11 12" key="1">
    <citation type="journal article" date="2024" name="Nat. Commun.">
        <title>Phylogenomics reveals the evolutionary origins of lichenization in chlorophyte algae.</title>
        <authorList>
            <person name="Puginier C."/>
            <person name="Libourel C."/>
            <person name="Otte J."/>
            <person name="Skaloud P."/>
            <person name="Haon M."/>
            <person name="Grisel S."/>
            <person name="Petersen M."/>
            <person name="Berrin J.G."/>
            <person name="Delaux P.M."/>
            <person name="Dal Grande F."/>
            <person name="Keller J."/>
        </authorList>
    </citation>
    <scope>NUCLEOTIDE SEQUENCE [LARGE SCALE GENOMIC DNA]</scope>
    <source>
        <strain evidence="11 12">SAG 245.80</strain>
    </source>
</reference>
<dbReference type="InterPro" id="IPR000719">
    <property type="entry name" value="Prot_kinase_dom"/>
</dbReference>
<dbReference type="GO" id="GO:0004674">
    <property type="term" value="F:protein serine/threonine kinase activity"/>
    <property type="evidence" value="ECO:0007669"/>
    <property type="project" value="UniProtKB-KW"/>
</dbReference>
<evidence type="ECO:0000256" key="9">
    <source>
        <dbReference type="SAM" id="MobiDB-lite"/>
    </source>
</evidence>
<dbReference type="Proteomes" id="UP001445335">
    <property type="component" value="Unassembled WGS sequence"/>
</dbReference>
<evidence type="ECO:0000256" key="1">
    <source>
        <dbReference type="ARBA" id="ARBA00022527"/>
    </source>
</evidence>
<feature type="active site" description="Proton acceptor" evidence="6">
    <location>
        <position position="384"/>
    </location>
</feature>
<sequence>MARTQERSPDSRDSLPARSRGRRRASASASGDRAARSRSASSSSSAGGRRRRRRSRSRTPASPARPPRSRRYRRPAARAEAPPDAAQKQEAARAALALAAAEEEAMALRIEAEVRKRVEAALASPEVQARIEARLREERAALEQKVTRQLEEEKAALLERKRQEQAERRRKQEELDRILADNRRKVEEAQARVEEDRQRREGQQFEAAQTLQKKRAMGIRQRAVERMGTSSADSTTSRETAFLKDGEGFFNFRPSDFIERTPIGKGKDSTIYATLCPKLGMRVAVKVYDKGSLSPSKLRAVKREAAMMIMMQRKRVPLVTRFYGASQDRAHIYLVMELCPGGDLLELLLREGRAMDERRVAVEFAAPLLIALVRMHALHIIHRDVKLENIFLAEDGSVRVGDFGLTMSKMQELAISPVGTVEYMAPEVVALPPVEAVTSGAVLASEVAACDEKVDIWALGVTIYELLTGHLPFEGRDKPEIKRAITLHQMRPLPPSTSPVCADFLRCMLTHSPAARPSAADMLAHPYLALHVPLERLPWGGSQVYGAAASSAGLSPATEAAMFFEPATPPRRPLRGERTADSAMSMDSAGTALASGSDCSDTSRS</sequence>
<feature type="compositionally biased region" description="Low complexity" evidence="9">
    <location>
        <begin position="78"/>
        <end position="92"/>
    </location>
</feature>
<feature type="compositionally biased region" description="Low complexity" evidence="9">
    <location>
        <begin position="26"/>
        <end position="47"/>
    </location>
</feature>
<dbReference type="Pfam" id="PF15346">
    <property type="entry name" value="ARGLU"/>
    <property type="match status" value="1"/>
</dbReference>
<gene>
    <name evidence="11" type="ORF">WJX81_008119</name>
</gene>
<keyword evidence="1" id="KW-0723">Serine/threonine-protein kinase</keyword>
<keyword evidence="12" id="KW-1185">Reference proteome</keyword>
<keyword evidence="2" id="KW-0808">Transferase</keyword>
<evidence type="ECO:0000313" key="12">
    <source>
        <dbReference type="Proteomes" id="UP001445335"/>
    </source>
</evidence>
<feature type="binding site" evidence="7">
    <location>
        <position position="267"/>
    </location>
    <ligand>
        <name>ATP</name>
        <dbReference type="ChEBI" id="CHEBI:30616"/>
    </ligand>
</feature>
<evidence type="ECO:0000256" key="7">
    <source>
        <dbReference type="PIRSR" id="PIRSR630616-2"/>
    </source>
</evidence>
<feature type="compositionally biased region" description="Basic and acidic residues" evidence="9">
    <location>
        <begin position="1"/>
        <end position="15"/>
    </location>
</feature>
<evidence type="ECO:0000256" key="3">
    <source>
        <dbReference type="ARBA" id="ARBA00022741"/>
    </source>
</evidence>
<feature type="domain" description="Protein kinase" evidence="10">
    <location>
        <begin position="257"/>
        <end position="528"/>
    </location>
</feature>
<evidence type="ECO:0000256" key="6">
    <source>
        <dbReference type="PIRSR" id="PIRSR630616-1"/>
    </source>
</evidence>
<dbReference type="PANTHER" id="PTHR24350">
    <property type="entry name" value="SERINE/THREONINE-PROTEIN KINASE IAL-RELATED"/>
    <property type="match status" value="1"/>
</dbReference>
<evidence type="ECO:0000313" key="11">
    <source>
        <dbReference type="EMBL" id="KAK9842596.1"/>
    </source>
</evidence>
<evidence type="ECO:0000256" key="8">
    <source>
        <dbReference type="PIRSR" id="PIRSR630616-3"/>
    </source>
</evidence>
<feature type="compositionally biased region" description="Basic residues" evidence="9">
    <location>
        <begin position="67"/>
        <end position="76"/>
    </location>
</feature>
<feature type="cross-link" description="Glycyl lysine isopeptide (Lys-Gly) (interchain with G-Cter in SUMO2)" evidence="8">
    <location>
        <position position="386"/>
    </location>
</feature>
<organism evidence="11 12">
    <name type="scientific">Elliptochloris bilobata</name>
    <dbReference type="NCBI Taxonomy" id="381761"/>
    <lineage>
        <taxon>Eukaryota</taxon>
        <taxon>Viridiplantae</taxon>
        <taxon>Chlorophyta</taxon>
        <taxon>core chlorophytes</taxon>
        <taxon>Trebouxiophyceae</taxon>
        <taxon>Trebouxiophyceae incertae sedis</taxon>
        <taxon>Elliptochloris clade</taxon>
        <taxon>Elliptochloris</taxon>
    </lineage>
</organism>
<comment type="caution">
    <text evidence="11">The sequence shown here is derived from an EMBL/GenBank/DDBJ whole genome shotgun (WGS) entry which is preliminary data.</text>
</comment>
<dbReference type="Pfam" id="PF00069">
    <property type="entry name" value="Pkinase"/>
    <property type="match status" value="1"/>
</dbReference>
<dbReference type="Gene3D" id="1.10.510.10">
    <property type="entry name" value="Transferase(Phosphotransferase) domain 1"/>
    <property type="match status" value="1"/>
</dbReference>
<dbReference type="PROSITE" id="PS00108">
    <property type="entry name" value="PROTEIN_KINASE_ST"/>
    <property type="match status" value="1"/>
</dbReference>
<keyword evidence="4" id="KW-0418">Kinase</keyword>
<feature type="binding site" evidence="7">
    <location>
        <position position="402"/>
    </location>
    <ligand>
        <name>ATP</name>
        <dbReference type="ChEBI" id="CHEBI:30616"/>
    </ligand>
</feature>
<feature type="region of interest" description="Disordered" evidence="9">
    <location>
        <begin position="1"/>
        <end position="92"/>
    </location>
</feature>
<dbReference type="InterPro" id="IPR008271">
    <property type="entry name" value="Ser/Thr_kinase_AS"/>
</dbReference>
<name>A0AAW1S947_9CHLO</name>
<feature type="region of interest" description="Disordered" evidence="9">
    <location>
        <begin position="565"/>
        <end position="605"/>
    </location>
</feature>
<dbReference type="GO" id="GO:0005524">
    <property type="term" value="F:ATP binding"/>
    <property type="evidence" value="ECO:0007669"/>
    <property type="project" value="UniProtKB-KW"/>
</dbReference>
<evidence type="ECO:0000256" key="2">
    <source>
        <dbReference type="ARBA" id="ARBA00022679"/>
    </source>
</evidence>
<dbReference type="PROSITE" id="PS50011">
    <property type="entry name" value="PROTEIN_KINASE_DOM"/>
    <property type="match status" value="1"/>
</dbReference>
<dbReference type="InterPro" id="IPR030616">
    <property type="entry name" value="Aur-like"/>
</dbReference>
<evidence type="ECO:0000256" key="4">
    <source>
        <dbReference type="ARBA" id="ARBA00022777"/>
    </source>
</evidence>
<accession>A0AAW1S947</accession>